<evidence type="ECO:0000256" key="10">
    <source>
        <dbReference type="ARBA" id="ARBA00023014"/>
    </source>
</evidence>
<dbReference type="InterPro" id="IPR012837">
    <property type="entry name" value="NrdG"/>
</dbReference>
<protein>
    <recommendedName>
        <fullName evidence="4 12">Anaerobic ribonucleoside-triphosphate reductase-activating protein</fullName>
        <ecNumber evidence="12">1.97.1.-</ecNumber>
    </recommendedName>
</protein>
<comment type="caution">
    <text evidence="13">The sequence shown here is derived from an EMBL/GenBank/DDBJ whole genome shotgun (WGS) entry which is preliminary data.</text>
</comment>
<dbReference type="EMBL" id="JAHLQI010000007">
    <property type="protein sequence ID" value="MBU5491345.1"/>
    <property type="molecule type" value="Genomic_DNA"/>
</dbReference>
<dbReference type="SFLD" id="SFLDG01066">
    <property type="entry name" value="organic_radical-activating_enz"/>
    <property type="match status" value="1"/>
</dbReference>
<evidence type="ECO:0000256" key="5">
    <source>
        <dbReference type="ARBA" id="ARBA00022485"/>
    </source>
</evidence>
<evidence type="ECO:0000256" key="1">
    <source>
        <dbReference type="ARBA" id="ARBA00001966"/>
    </source>
</evidence>
<sequence length="166" mass="18967">MNYHMVRTDDMLNGDGLRVVLFLSGCEHQCNGCHNPETWDIKSGRPLTISVLKKIYQELDKDYISGITLSGGDPFHPANRAFVLYLLKDIRKKFPTKTIWIYTGYKYDFLVDDSWCQAILSYADVLVDGRFISNLASVNYPWAGSTNQRVIDVKKSLSQETVILYS</sequence>
<dbReference type="SFLD" id="SFLDF00299">
    <property type="entry name" value="anaerobic_ribonucleoside-triph"/>
    <property type="match status" value="1"/>
</dbReference>
<evidence type="ECO:0000256" key="8">
    <source>
        <dbReference type="ARBA" id="ARBA00023002"/>
    </source>
</evidence>
<keyword evidence="5" id="KW-0004">4Fe-4S</keyword>
<evidence type="ECO:0000256" key="6">
    <source>
        <dbReference type="ARBA" id="ARBA00022691"/>
    </source>
</evidence>
<dbReference type="CDD" id="cd01335">
    <property type="entry name" value="Radical_SAM"/>
    <property type="match status" value="1"/>
</dbReference>
<evidence type="ECO:0000313" key="13">
    <source>
        <dbReference type="EMBL" id="MBU5491345.1"/>
    </source>
</evidence>
<dbReference type="InterPro" id="IPR001989">
    <property type="entry name" value="Radical_activat_CS"/>
</dbReference>
<dbReference type="EC" id="1.97.1.-" evidence="12"/>
<dbReference type="Pfam" id="PF13353">
    <property type="entry name" value="Fer4_12"/>
    <property type="match status" value="1"/>
</dbReference>
<dbReference type="SFLD" id="SFLDS00029">
    <property type="entry name" value="Radical_SAM"/>
    <property type="match status" value="1"/>
</dbReference>
<keyword evidence="6" id="KW-0949">S-adenosyl-L-methionine</keyword>
<dbReference type="PROSITE" id="PS01087">
    <property type="entry name" value="RADICAL_ACTIVATING"/>
    <property type="match status" value="1"/>
</dbReference>
<evidence type="ECO:0000256" key="7">
    <source>
        <dbReference type="ARBA" id="ARBA00022723"/>
    </source>
</evidence>
<evidence type="ECO:0000256" key="12">
    <source>
        <dbReference type="PIRNR" id="PIRNR000368"/>
    </source>
</evidence>
<comment type="catalytic activity">
    <reaction evidence="11">
        <text>glycyl-[protein] + reduced [flavodoxin] + S-adenosyl-L-methionine = glycin-2-yl radical-[protein] + semiquinone [flavodoxin] + 5'-deoxyadenosine + L-methionine + H(+)</text>
        <dbReference type="Rhea" id="RHEA:61976"/>
        <dbReference type="Rhea" id="RHEA-COMP:10622"/>
        <dbReference type="Rhea" id="RHEA-COMP:14480"/>
        <dbReference type="Rhea" id="RHEA-COMP:15993"/>
        <dbReference type="Rhea" id="RHEA-COMP:15994"/>
        <dbReference type="ChEBI" id="CHEBI:15378"/>
        <dbReference type="ChEBI" id="CHEBI:17319"/>
        <dbReference type="ChEBI" id="CHEBI:29947"/>
        <dbReference type="ChEBI" id="CHEBI:32722"/>
        <dbReference type="ChEBI" id="CHEBI:57618"/>
        <dbReference type="ChEBI" id="CHEBI:57844"/>
        <dbReference type="ChEBI" id="CHEBI:59789"/>
        <dbReference type="ChEBI" id="CHEBI:140311"/>
    </reaction>
</comment>
<dbReference type="Proteomes" id="UP000783588">
    <property type="component" value="Unassembled WGS sequence"/>
</dbReference>
<gene>
    <name evidence="13" type="primary">nrdG</name>
    <name evidence="13" type="ORF">KQI75_12070</name>
</gene>
<comment type="cofactor">
    <cofactor evidence="1">
        <name>[4Fe-4S] cluster</name>
        <dbReference type="ChEBI" id="CHEBI:49883"/>
    </cofactor>
</comment>
<organism evidence="13 14">
    <name type="scientific">Butyricicoccus intestinisimiae</name>
    <dbReference type="NCBI Taxonomy" id="2841509"/>
    <lineage>
        <taxon>Bacteria</taxon>
        <taxon>Bacillati</taxon>
        <taxon>Bacillota</taxon>
        <taxon>Clostridia</taxon>
        <taxon>Eubacteriales</taxon>
        <taxon>Butyricicoccaceae</taxon>
        <taxon>Butyricicoccus</taxon>
    </lineage>
</organism>
<evidence type="ECO:0000256" key="11">
    <source>
        <dbReference type="ARBA" id="ARBA00047365"/>
    </source>
</evidence>
<evidence type="ECO:0000256" key="2">
    <source>
        <dbReference type="ARBA" id="ARBA00003852"/>
    </source>
</evidence>
<dbReference type="NCBIfam" id="TIGR02491">
    <property type="entry name" value="NrdG"/>
    <property type="match status" value="1"/>
</dbReference>
<dbReference type="PANTHER" id="PTHR30352">
    <property type="entry name" value="PYRUVATE FORMATE-LYASE-ACTIVATING ENZYME"/>
    <property type="match status" value="1"/>
</dbReference>
<evidence type="ECO:0000313" key="14">
    <source>
        <dbReference type="Proteomes" id="UP000783588"/>
    </source>
</evidence>
<keyword evidence="9" id="KW-0408">Iron</keyword>
<dbReference type="InterPro" id="IPR034457">
    <property type="entry name" value="Organic_radical-activating"/>
</dbReference>
<dbReference type="InterPro" id="IPR007197">
    <property type="entry name" value="rSAM"/>
</dbReference>
<comment type="similarity">
    <text evidence="3 12">Belongs to the organic radical-activating enzymes family.</text>
</comment>
<keyword evidence="7" id="KW-0479">Metal-binding</keyword>
<evidence type="ECO:0000256" key="3">
    <source>
        <dbReference type="ARBA" id="ARBA00009777"/>
    </source>
</evidence>
<name>A0ABS6EV68_9FIRM</name>
<dbReference type="SFLD" id="SFLDG01063">
    <property type="entry name" value="activating_enzymes__group_1"/>
    <property type="match status" value="1"/>
</dbReference>
<accession>A0ABS6EV68</accession>
<evidence type="ECO:0000256" key="9">
    <source>
        <dbReference type="ARBA" id="ARBA00023004"/>
    </source>
</evidence>
<evidence type="ECO:0000256" key="4">
    <source>
        <dbReference type="ARBA" id="ARBA00014281"/>
    </source>
</evidence>
<keyword evidence="14" id="KW-1185">Reference proteome</keyword>
<comment type="function">
    <text evidence="2 12">Activation of anaerobic ribonucleoside-triphosphate reductase under anaerobic conditions by generation of an organic free radical, using S-adenosylmethionine and reduced flavodoxin as cosubstrates to produce 5'-deoxy-adenosine.</text>
</comment>
<dbReference type="PIRSF" id="PIRSF000368">
    <property type="entry name" value="NrdG"/>
    <property type="match status" value="1"/>
</dbReference>
<keyword evidence="8 12" id="KW-0560">Oxidoreductase</keyword>
<keyword evidence="10" id="KW-0411">Iron-sulfur</keyword>
<proteinExistence type="inferred from homology"/>
<reference evidence="13 14" key="1">
    <citation type="submission" date="2021-06" db="EMBL/GenBank/DDBJ databases">
        <authorList>
            <person name="Sun Q."/>
            <person name="Li D."/>
        </authorList>
    </citation>
    <scope>NUCLEOTIDE SEQUENCE [LARGE SCALE GENOMIC DNA]</scope>
    <source>
        <strain evidence="13 14">MSJd-7</strain>
    </source>
</reference>
<dbReference type="PANTHER" id="PTHR30352:SF2">
    <property type="entry name" value="ANAEROBIC RIBONUCLEOSIDE-TRIPHOSPHATE REDUCTASE-ACTIVATING PROTEIN"/>
    <property type="match status" value="1"/>
</dbReference>